<dbReference type="InterPro" id="IPR011545">
    <property type="entry name" value="DEAD/DEAH_box_helicase_dom"/>
</dbReference>
<dbReference type="AlphaFoldDB" id="A0A059U365"/>
<dbReference type="GO" id="GO:0005524">
    <property type="term" value="F:ATP binding"/>
    <property type="evidence" value="ECO:0007669"/>
    <property type="project" value="UniProtKB-KW"/>
</dbReference>
<dbReference type="InterPro" id="IPR006474">
    <property type="entry name" value="Helicase_Cas3_CRISPR-ass_core"/>
</dbReference>
<dbReference type="InterPro" id="IPR027417">
    <property type="entry name" value="P-loop_NTPase"/>
</dbReference>
<dbReference type="EMBL" id="KJ678045">
    <property type="protein sequence ID" value="AHZ55828.1"/>
    <property type="molecule type" value="Genomic_DNA"/>
</dbReference>
<protein>
    <submittedName>
        <fullName evidence="9">Cas3 protein I-C subtype 1</fullName>
    </submittedName>
</protein>
<organism evidence="9">
    <name type="scientific">Salinispora arenicola</name>
    <dbReference type="NCBI Taxonomy" id="168697"/>
    <lineage>
        <taxon>Bacteria</taxon>
        <taxon>Bacillati</taxon>
        <taxon>Actinomycetota</taxon>
        <taxon>Actinomycetes</taxon>
        <taxon>Micromonosporales</taxon>
        <taxon>Micromonosporaceae</taxon>
        <taxon>Salinispora</taxon>
    </lineage>
</organism>
<dbReference type="GO" id="GO:0016787">
    <property type="term" value="F:hydrolase activity"/>
    <property type="evidence" value="ECO:0007669"/>
    <property type="project" value="UniProtKB-KW"/>
</dbReference>
<dbReference type="GO" id="GO:0051607">
    <property type="term" value="P:defense response to virus"/>
    <property type="evidence" value="ECO:0007669"/>
    <property type="project" value="UniProtKB-KW"/>
</dbReference>
<evidence type="ECO:0000256" key="2">
    <source>
        <dbReference type="ARBA" id="ARBA00022801"/>
    </source>
</evidence>
<dbReference type="SUPFAM" id="SSF52540">
    <property type="entry name" value="P-loop containing nucleoside triphosphate hydrolases"/>
    <property type="match status" value="1"/>
</dbReference>
<dbReference type="NCBIfam" id="TIGR01587">
    <property type="entry name" value="cas3_core"/>
    <property type="match status" value="1"/>
</dbReference>
<dbReference type="InterPro" id="IPR001650">
    <property type="entry name" value="Helicase_C-like"/>
</dbReference>
<dbReference type="SUPFAM" id="SSF109604">
    <property type="entry name" value="HD-domain/PDEase-like"/>
    <property type="match status" value="1"/>
</dbReference>
<dbReference type="CDD" id="cd09641">
    <property type="entry name" value="Cas3''_I"/>
    <property type="match status" value="1"/>
</dbReference>
<evidence type="ECO:0000259" key="7">
    <source>
        <dbReference type="PROSITE" id="PS51194"/>
    </source>
</evidence>
<evidence type="ECO:0000259" key="8">
    <source>
        <dbReference type="PROSITE" id="PS51643"/>
    </source>
</evidence>
<evidence type="ECO:0000313" key="9">
    <source>
        <dbReference type="EMBL" id="AHZ55828.1"/>
    </source>
</evidence>
<keyword evidence="1" id="KW-0547">Nucleotide-binding</keyword>
<dbReference type="GO" id="GO:0003676">
    <property type="term" value="F:nucleic acid binding"/>
    <property type="evidence" value="ECO:0007669"/>
    <property type="project" value="InterPro"/>
</dbReference>
<evidence type="ECO:0000256" key="4">
    <source>
        <dbReference type="ARBA" id="ARBA00022840"/>
    </source>
</evidence>
<keyword evidence="4" id="KW-0067">ATP-binding</keyword>
<keyword evidence="3" id="KW-0347">Helicase</keyword>
<evidence type="ECO:0000259" key="6">
    <source>
        <dbReference type="PROSITE" id="PS51192"/>
    </source>
</evidence>
<sequence length="752" mass="83146">MWAHSKNHFGVRHRLEAHLRGTADLARLFASPFGLGELAWWTGLVHDGGKCWQAWQDKLLLVEPTNGRVGLDHKSFGVQLARRHRLRPVEFAVAGHHGGLTNQGQVDALFGEDAAAEECLRSGPWAEVEKILRVALPEMFSQIPAMPVELDDSAEPMTREFLLRFLFSCLVDADVLDTKAHVEGGRPRVGSDLDAPALLSRFLARRAEYLRLRAPGAMDGHRQRLFAAAIAAAEREPGIFRLTAPTGTAKTIAAAGFALKHAALHGKRRVIVAVPFITITEQNAAVYRDLLDPEDPHVERVVLEHHSHVEINDSDSNGHYHSWRRLASENWDAPFIVTTTVQLFESLFGRTQSRMRKLHRIAGSVLVLDEVQALPHDLLPQIADALRILTQRFGVTVVLSSATQPAVHALGPLKALESREILPDPESFFAECQRVKYDWRLEPKPSLADMVDEAATHRQALIVVNTVRDAKTTFRYAQDIASGEMAVLHLSTGMCPAHRKRALRAVQRMLADGESVLLISTSLIEAGVDLNFPVAFRAIGPPESLAQVAGRCNREGDLGQRGGLVVIFDPADGGLPPSYPTQIEVAHMYFGPDSDPENQAALDEYFTELYGTLDIEGPGSTSKAIRASRSRWDFVAVADGPLNATGSTQRKRELAFRMINEDTVPVVVRYGGDHSGAKIINRCLQVLRGPYPDMRMLRDLQPYIVNLRRSTARAADVAPNLLPVIGDLCEWYGDYDDGYGIALDNEGKDYLW</sequence>
<dbReference type="SMART" id="SM00487">
    <property type="entry name" value="DEXDc"/>
    <property type="match status" value="1"/>
</dbReference>
<keyword evidence="5" id="KW-0051">Antiviral defense</keyword>
<evidence type="ECO:0000256" key="5">
    <source>
        <dbReference type="ARBA" id="ARBA00023118"/>
    </source>
</evidence>
<feature type="domain" description="HD Cas3-type" evidence="8">
    <location>
        <begin position="8"/>
        <end position="176"/>
    </location>
</feature>
<dbReference type="NCBIfam" id="TIGR01596">
    <property type="entry name" value="cas3_HD"/>
    <property type="match status" value="1"/>
</dbReference>
<dbReference type="Pfam" id="PF22590">
    <property type="entry name" value="Cas3-like_C_2"/>
    <property type="match status" value="1"/>
</dbReference>
<dbReference type="PROSITE" id="PS51194">
    <property type="entry name" value="HELICASE_CTER"/>
    <property type="match status" value="1"/>
</dbReference>
<proteinExistence type="predicted"/>
<dbReference type="Pfam" id="PF01966">
    <property type="entry name" value="HD"/>
    <property type="match status" value="1"/>
</dbReference>
<feature type="domain" description="Helicase ATP-binding" evidence="6">
    <location>
        <begin position="231"/>
        <end position="422"/>
    </location>
</feature>
<feature type="domain" description="Helicase C-terminal" evidence="7">
    <location>
        <begin position="446"/>
        <end position="603"/>
    </location>
</feature>
<evidence type="ECO:0000256" key="3">
    <source>
        <dbReference type="ARBA" id="ARBA00022806"/>
    </source>
</evidence>
<dbReference type="InterPro" id="IPR014001">
    <property type="entry name" value="Helicase_ATP-bd"/>
</dbReference>
<dbReference type="Pfam" id="PF00270">
    <property type="entry name" value="DEAD"/>
    <property type="match status" value="1"/>
</dbReference>
<accession>A0A059U365</accession>
<dbReference type="InterPro" id="IPR006483">
    <property type="entry name" value="CRISPR-assoc_Cas3_HD"/>
</dbReference>
<dbReference type="CDD" id="cd17930">
    <property type="entry name" value="DEXHc_cas3"/>
    <property type="match status" value="1"/>
</dbReference>
<dbReference type="GO" id="GO:0004386">
    <property type="term" value="F:helicase activity"/>
    <property type="evidence" value="ECO:0007669"/>
    <property type="project" value="UniProtKB-KW"/>
</dbReference>
<evidence type="ECO:0000256" key="1">
    <source>
        <dbReference type="ARBA" id="ARBA00022741"/>
    </source>
</evidence>
<dbReference type="InterPro" id="IPR006674">
    <property type="entry name" value="HD_domain"/>
</dbReference>
<dbReference type="PROSITE" id="PS51192">
    <property type="entry name" value="HELICASE_ATP_BIND_1"/>
    <property type="match status" value="1"/>
</dbReference>
<keyword evidence="2" id="KW-0378">Hydrolase</keyword>
<dbReference type="PROSITE" id="PS51643">
    <property type="entry name" value="HD_CAS3"/>
    <property type="match status" value="1"/>
</dbReference>
<dbReference type="Gene3D" id="3.40.50.300">
    <property type="entry name" value="P-loop containing nucleotide triphosphate hydrolases"/>
    <property type="match status" value="2"/>
</dbReference>
<dbReference type="InterPro" id="IPR054712">
    <property type="entry name" value="Cas3-like_dom"/>
</dbReference>
<gene>
    <name evidence="9" type="primary">cas3</name>
</gene>
<reference evidence="9" key="1">
    <citation type="journal article" date="2014" name="BMC Genomics">
        <title>CRISPR-Cas systems in the marine actinomycete Salinispora: linkages with phage defense, microdiversity and biogeography.</title>
        <authorList>
            <person name="Wietz M."/>
            <person name="Millan-Aguinaga N."/>
            <person name="Jensen P.R."/>
        </authorList>
    </citation>
    <scope>NUCLEOTIDE SEQUENCE</scope>
    <source>
        <strain evidence="9">CNB527</strain>
    </source>
</reference>
<name>A0A059U365_SALAC</name>